<evidence type="ECO:0000259" key="1">
    <source>
        <dbReference type="Pfam" id="PF02518"/>
    </source>
</evidence>
<evidence type="ECO:0000313" key="4">
    <source>
        <dbReference type="Proteomes" id="UP000244912"/>
    </source>
</evidence>
<dbReference type="EMBL" id="ONZF01000003">
    <property type="protein sequence ID" value="SPJ23839.1"/>
    <property type="molecule type" value="Genomic_DNA"/>
</dbReference>
<dbReference type="InterPro" id="IPR036890">
    <property type="entry name" value="HATPase_C_sf"/>
</dbReference>
<feature type="domain" description="PAS fold-4" evidence="2">
    <location>
        <begin position="35"/>
        <end position="124"/>
    </location>
</feature>
<dbReference type="Proteomes" id="UP000244912">
    <property type="component" value="Unassembled WGS sequence"/>
</dbReference>
<dbReference type="AlphaFoldDB" id="A0A2R8BUK0"/>
<organism evidence="3 4">
    <name type="scientific">Palleronia abyssalis</name>
    <dbReference type="NCBI Taxonomy" id="1501240"/>
    <lineage>
        <taxon>Bacteria</taxon>
        <taxon>Pseudomonadati</taxon>
        <taxon>Pseudomonadota</taxon>
        <taxon>Alphaproteobacteria</taxon>
        <taxon>Rhodobacterales</taxon>
        <taxon>Roseobacteraceae</taxon>
        <taxon>Palleronia</taxon>
    </lineage>
</organism>
<dbReference type="Pfam" id="PF02518">
    <property type="entry name" value="HATPase_c"/>
    <property type="match status" value="1"/>
</dbReference>
<sequence length="358" mass="37942">MYHTTVQEAGGGLFDMFVSLGLPAVVAGRDNRQAFRIVRMNAAFRAMGLDMKAEDSGAFARIIPPRVAADLRRVSRRVLATGLPETVDKALVIDGDLAWWRLTVSKCDTADELVLITAQDITDLKMAALKLLETAAELREGTEAMAKLAAATAVQMRDAVAILEDTDDGAQGSDVPLWQVLANGRNAASRAMLAADGLVARIEAQGAAACRCEPLHLDQVCADIAAIIDPTARIDIVYPDTRIQADPMVLHVCLRNLIANAARYAHGMVEVSLYESASGDDLCLTVADDGPGFGKSVDPAHGVDGPHHGMRSSGPGAIVRLLSSVGGSLTPLPPRLGRGATMQMTLPGRVLYRGSARQ</sequence>
<dbReference type="InterPro" id="IPR013656">
    <property type="entry name" value="PAS_4"/>
</dbReference>
<accession>A0A2R8BUK0</accession>
<dbReference type="Gene3D" id="3.30.450.20">
    <property type="entry name" value="PAS domain"/>
    <property type="match status" value="1"/>
</dbReference>
<dbReference type="SUPFAM" id="SSF55874">
    <property type="entry name" value="ATPase domain of HSP90 chaperone/DNA topoisomerase II/histidine kinase"/>
    <property type="match status" value="1"/>
</dbReference>
<evidence type="ECO:0000313" key="3">
    <source>
        <dbReference type="EMBL" id="SPJ23839.1"/>
    </source>
</evidence>
<dbReference type="Pfam" id="PF08448">
    <property type="entry name" value="PAS_4"/>
    <property type="match status" value="1"/>
</dbReference>
<proteinExistence type="predicted"/>
<dbReference type="SUPFAM" id="SSF55785">
    <property type="entry name" value="PYP-like sensor domain (PAS domain)"/>
    <property type="match status" value="1"/>
</dbReference>
<dbReference type="Gene3D" id="3.30.565.10">
    <property type="entry name" value="Histidine kinase-like ATPase, C-terminal domain"/>
    <property type="match status" value="1"/>
</dbReference>
<reference evidence="3 4" key="1">
    <citation type="submission" date="2018-03" db="EMBL/GenBank/DDBJ databases">
        <authorList>
            <person name="Keele B.F."/>
        </authorList>
    </citation>
    <scope>NUCLEOTIDE SEQUENCE [LARGE SCALE GENOMIC DNA]</scope>
    <source>
        <strain evidence="3 4">CECT 8504</strain>
    </source>
</reference>
<feature type="domain" description="Histidine kinase/HSP90-like ATPase" evidence="1">
    <location>
        <begin position="246"/>
        <end position="347"/>
    </location>
</feature>
<keyword evidence="4" id="KW-1185">Reference proteome</keyword>
<evidence type="ECO:0000259" key="2">
    <source>
        <dbReference type="Pfam" id="PF08448"/>
    </source>
</evidence>
<dbReference type="RefSeq" id="WP_108893696.1">
    <property type="nucleotide sequence ID" value="NZ_ONZF01000003.1"/>
</dbReference>
<dbReference type="InterPro" id="IPR035965">
    <property type="entry name" value="PAS-like_dom_sf"/>
</dbReference>
<dbReference type="OrthoDB" id="7810511at2"/>
<dbReference type="CDD" id="cd00075">
    <property type="entry name" value="HATPase"/>
    <property type="match status" value="1"/>
</dbReference>
<protein>
    <submittedName>
        <fullName evidence="3">Uncharacterized protein</fullName>
    </submittedName>
</protein>
<gene>
    <name evidence="3" type="ORF">PAA8504_01657</name>
</gene>
<name>A0A2R8BUK0_9RHOB</name>
<dbReference type="InterPro" id="IPR003594">
    <property type="entry name" value="HATPase_dom"/>
</dbReference>